<organism evidence="2 3">
    <name type="scientific">Nocardioides panacihumi</name>
    <dbReference type="NCBI Taxonomy" id="400774"/>
    <lineage>
        <taxon>Bacteria</taxon>
        <taxon>Bacillati</taxon>
        <taxon>Actinomycetota</taxon>
        <taxon>Actinomycetes</taxon>
        <taxon>Propionibacteriales</taxon>
        <taxon>Nocardioidaceae</taxon>
        <taxon>Nocardioides</taxon>
    </lineage>
</organism>
<dbReference type="EMBL" id="BAAAPB010000001">
    <property type="protein sequence ID" value="GAA1957530.1"/>
    <property type="molecule type" value="Genomic_DNA"/>
</dbReference>
<keyword evidence="1" id="KW-1133">Transmembrane helix</keyword>
<proteinExistence type="predicted"/>
<accession>A0ABN2QSZ3</accession>
<reference evidence="2 3" key="1">
    <citation type="journal article" date="2019" name="Int. J. Syst. Evol. Microbiol.">
        <title>The Global Catalogue of Microorganisms (GCM) 10K type strain sequencing project: providing services to taxonomists for standard genome sequencing and annotation.</title>
        <authorList>
            <consortium name="The Broad Institute Genomics Platform"/>
            <consortium name="The Broad Institute Genome Sequencing Center for Infectious Disease"/>
            <person name="Wu L."/>
            <person name="Ma J."/>
        </authorList>
    </citation>
    <scope>NUCLEOTIDE SEQUENCE [LARGE SCALE GENOMIC DNA]</scope>
    <source>
        <strain evidence="2 3">JCM 15309</strain>
    </source>
</reference>
<evidence type="ECO:0008006" key="4">
    <source>
        <dbReference type="Google" id="ProtNLM"/>
    </source>
</evidence>
<sequence>MPNRPRSPILVMRLVTFVGLMLVFLVVLGGLGVGMAELVVWLIAVVVGSLVILAREPRGPGPS</sequence>
<gene>
    <name evidence="2" type="ORF">GCM10009798_16180</name>
</gene>
<evidence type="ECO:0000313" key="2">
    <source>
        <dbReference type="EMBL" id="GAA1957530.1"/>
    </source>
</evidence>
<evidence type="ECO:0000256" key="1">
    <source>
        <dbReference type="SAM" id="Phobius"/>
    </source>
</evidence>
<feature type="transmembrane region" description="Helical" evidence="1">
    <location>
        <begin position="38"/>
        <end position="54"/>
    </location>
</feature>
<protein>
    <recommendedName>
        <fullName evidence="4">DUF4175 domain-containing protein</fullName>
    </recommendedName>
</protein>
<feature type="transmembrane region" description="Helical" evidence="1">
    <location>
        <begin position="12"/>
        <end position="32"/>
    </location>
</feature>
<dbReference type="RefSeq" id="WP_344044233.1">
    <property type="nucleotide sequence ID" value="NZ_BAAAPB010000001.1"/>
</dbReference>
<comment type="caution">
    <text evidence="2">The sequence shown here is derived from an EMBL/GenBank/DDBJ whole genome shotgun (WGS) entry which is preliminary data.</text>
</comment>
<name>A0ABN2QSZ3_9ACTN</name>
<evidence type="ECO:0000313" key="3">
    <source>
        <dbReference type="Proteomes" id="UP001500571"/>
    </source>
</evidence>
<keyword evidence="1" id="KW-0472">Membrane</keyword>
<dbReference type="Proteomes" id="UP001500571">
    <property type="component" value="Unassembled WGS sequence"/>
</dbReference>
<keyword evidence="3" id="KW-1185">Reference proteome</keyword>
<keyword evidence="1" id="KW-0812">Transmembrane</keyword>